<dbReference type="InterPro" id="IPR039787">
    <property type="entry name" value="ENDOU"/>
</dbReference>
<comment type="subunit">
    <text evidence="3 12">Monomer.</text>
</comment>
<gene>
    <name evidence="15" type="ORF">LOTGIDRAFT_230532</name>
</gene>
<dbReference type="Gene3D" id="4.10.410.20">
    <property type="match status" value="2"/>
</dbReference>
<reference evidence="15 16" key="1">
    <citation type="journal article" date="2013" name="Nature">
        <title>Insights into bilaterian evolution from three spiralian genomes.</title>
        <authorList>
            <person name="Simakov O."/>
            <person name="Marletaz F."/>
            <person name="Cho S.J."/>
            <person name="Edsinger-Gonzales E."/>
            <person name="Havlak P."/>
            <person name="Hellsten U."/>
            <person name="Kuo D.H."/>
            <person name="Larsson T."/>
            <person name="Lv J."/>
            <person name="Arendt D."/>
            <person name="Savage R."/>
            <person name="Osoegawa K."/>
            <person name="de Jong P."/>
            <person name="Grimwood J."/>
            <person name="Chapman J.A."/>
            <person name="Shapiro H."/>
            <person name="Aerts A."/>
            <person name="Otillar R.P."/>
            <person name="Terry A.Y."/>
            <person name="Boore J.L."/>
            <person name="Grigoriev I.V."/>
            <person name="Lindberg D.R."/>
            <person name="Seaver E.C."/>
            <person name="Weisblat D.A."/>
            <person name="Putnam N.H."/>
            <person name="Rokhsar D.S."/>
        </authorList>
    </citation>
    <scope>NUCLEOTIDE SEQUENCE [LARGE SCALE GENOMIC DNA]</scope>
</reference>
<feature type="domain" description="SMB" evidence="13">
    <location>
        <begin position="61"/>
        <end position="101"/>
    </location>
</feature>
<dbReference type="AlphaFoldDB" id="V4B3M8"/>
<evidence type="ECO:0000256" key="9">
    <source>
        <dbReference type="ARBA" id="ARBA00023157"/>
    </source>
</evidence>
<dbReference type="Pfam" id="PF01033">
    <property type="entry name" value="Somatomedin_B"/>
    <property type="match status" value="2"/>
</dbReference>
<dbReference type="SMART" id="SM00201">
    <property type="entry name" value="SO"/>
    <property type="match status" value="2"/>
</dbReference>
<dbReference type="PROSITE" id="PS51257">
    <property type="entry name" value="PROKAR_LIPOPROTEIN"/>
    <property type="match status" value="1"/>
</dbReference>
<dbReference type="EMBL" id="KB200329">
    <property type="protein sequence ID" value="ESP01981.1"/>
    <property type="molecule type" value="Genomic_DNA"/>
</dbReference>
<keyword evidence="10 12" id="KW-0464">Manganese</keyword>
<comment type="cofactor">
    <cofactor evidence="1 12">
        <name>Mn(2+)</name>
        <dbReference type="ChEBI" id="CHEBI:29035"/>
    </cofactor>
</comment>
<keyword evidence="6 12" id="KW-0255">Endonuclease</keyword>
<evidence type="ECO:0000256" key="7">
    <source>
        <dbReference type="ARBA" id="ARBA00022801"/>
    </source>
</evidence>
<dbReference type="SUPFAM" id="SSF142877">
    <property type="entry name" value="EndoU-like"/>
    <property type="match status" value="1"/>
</dbReference>
<proteinExistence type="inferred from homology"/>
<keyword evidence="8 12" id="KW-0694">RNA-binding</keyword>
<evidence type="ECO:0000256" key="1">
    <source>
        <dbReference type="ARBA" id="ARBA00001936"/>
    </source>
</evidence>
<dbReference type="InterPro" id="IPR017975">
    <property type="entry name" value="Tubulin_CS"/>
</dbReference>
<comment type="similarity">
    <text evidence="2 12">Belongs to the ENDOU family.</text>
</comment>
<dbReference type="KEGG" id="lgi:LOTGIDRAFT_230532"/>
<dbReference type="GO" id="GO:0003723">
    <property type="term" value="F:RNA binding"/>
    <property type="evidence" value="ECO:0007669"/>
    <property type="project" value="UniProtKB-UniRule"/>
</dbReference>
<dbReference type="GO" id="GO:0016787">
    <property type="term" value="F:hydrolase activity"/>
    <property type="evidence" value="ECO:0007669"/>
    <property type="project" value="UniProtKB-KW"/>
</dbReference>
<dbReference type="PROSITE" id="PS00524">
    <property type="entry name" value="SMB_1"/>
    <property type="match status" value="2"/>
</dbReference>
<organism evidence="15 16">
    <name type="scientific">Lottia gigantea</name>
    <name type="common">Giant owl limpet</name>
    <dbReference type="NCBI Taxonomy" id="225164"/>
    <lineage>
        <taxon>Eukaryota</taxon>
        <taxon>Metazoa</taxon>
        <taxon>Spiralia</taxon>
        <taxon>Lophotrochozoa</taxon>
        <taxon>Mollusca</taxon>
        <taxon>Gastropoda</taxon>
        <taxon>Patellogastropoda</taxon>
        <taxon>Lottioidea</taxon>
        <taxon>Lottiidae</taxon>
        <taxon>Lottia</taxon>
    </lineage>
</organism>
<dbReference type="GO" id="GO:0016829">
    <property type="term" value="F:lyase activity"/>
    <property type="evidence" value="ECO:0007669"/>
    <property type="project" value="UniProtKB-KW"/>
</dbReference>
<evidence type="ECO:0000259" key="14">
    <source>
        <dbReference type="PROSITE" id="PS51959"/>
    </source>
</evidence>
<keyword evidence="4 12" id="KW-0540">Nuclease</keyword>
<keyword evidence="9" id="KW-1015">Disulfide bond</keyword>
<dbReference type="OrthoDB" id="430326at2759"/>
<comment type="catalytic activity">
    <reaction evidence="12">
        <text>ribonucleotidyl-uridine-RNA = a 5'-end dephospho-uridine-RNA + a 3'-end 2',3'-cyclophospho-ribonucleotide-RNA</text>
        <dbReference type="Rhea" id="RHEA:67792"/>
        <dbReference type="Rhea" id="RHEA-COMP:10464"/>
        <dbReference type="Rhea" id="RHEA-COMP:17354"/>
        <dbReference type="Rhea" id="RHEA-COMP:17356"/>
        <dbReference type="ChEBI" id="CHEBI:83064"/>
        <dbReference type="ChEBI" id="CHEBI:173117"/>
        <dbReference type="ChEBI" id="CHEBI:173224"/>
    </reaction>
</comment>
<keyword evidence="5 12" id="KW-0479">Metal-binding</keyword>
<dbReference type="OMA" id="NWLYFAD"/>
<evidence type="ECO:0000256" key="8">
    <source>
        <dbReference type="ARBA" id="ARBA00022884"/>
    </source>
</evidence>
<dbReference type="RefSeq" id="XP_009047139.1">
    <property type="nucleotide sequence ID" value="XM_009048891.1"/>
</dbReference>
<evidence type="ECO:0000256" key="3">
    <source>
        <dbReference type="ARBA" id="ARBA00011245"/>
    </source>
</evidence>
<dbReference type="EC" id="4.6.1.-" evidence="12"/>
<feature type="domain" description="SMB" evidence="13">
    <location>
        <begin position="17"/>
        <end position="60"/>
    </location>
</feature>
<dbReference type="GO" id="GO:0007017">
    <property type="term" value="P:microtubule-based process"/>
    <property type="evidence" value="ECO:0007669"/>
    <property type="project" value="InterPro"/>
</dbReference>
<dbReference type="GO" id="GO:0005874">
    <property type="term" value="C:microtubule"/>
    <property type="evidence" value="ECO:0007669"/>
    <property type="project" value="InterPro"/>
</dbReference>
<dbReference type="InterPro" id="IPR036024">
    <property type="entry name" value="Somatomedin_B-like_dom_sf"/>
</dbReference>
<sequence>MLARCVTIFAVVGFAFGSTSCVGRCNDPVDQSLPCQCNSACTNFGDCCSDYDAVCLGQSDSSCAGRCGSNLDSSKPCQCNSQCKQFNDCCNDYDSLCGGGTGSGDLTTLMEDLWASDVNRYPESEYTLNIQTKVTDSNRVDQASQRLFQSVNEAMFALPTYATFITLLDNYNINVGQQDSILQTEWQEINAFLDAILETSVMQKAYNFLHTNGYVPHNDAQWRETLTEMWFNLYPRSSKNQHILDSSGFEHILVGELKSSSVGGFHNWIQFYLEEKPGRLDYTGWVSQGEPRTFGSQFRWNAIWKGLGSFFVGVSPEFDIAVYSVCALVHTGKRCSFTLNGSAVSIQTYDIGHKAGLQLATAYPIA</sequence>
<dbReference type="GO" id="GO:0046872">
    <property type="term" value="F:metal ion binding"/>
    <property type="evidence" value="ECO:0007669"/>
    <property type="project" value="UniProtKB-UniRule"/>
</dbReference>
<evidence type="ECO:0000256" key="10">
    <source>
        <dbReference type="ARBA" id="ARBA00023211"/>
    </source>
</evidence>
<dbReference type="PROSITE" id="PS00227">
    <property type="entry name" value="TUBULIN"/>
    <property type="match status" value="1"/>
</dbReference>
<dbReference type="SUPFAM" id="SSF90188">
    <property type="entry name" value="Somatomedin B domain"/>
    <property type="match status" value="2"/>
</dbReference>
<dbReference type="PROSITE" id="PS51959">
    <property type="entry name" value="ENDOU"/>
    <property type="match status" value="1"/>
</dbReference>
<keyword evidence="12" id="KW-0732">Signal</keyword>
<keyword evidence="7 12" id="KW-0378">Hydrolase</keyword>
<dbReference type="InterPro" id="IPR037227">
    <property type="entry name" value="EndoU-like"/>
</dbReference>
<feature type="signal peptide" evidence="12">
    <location>
        <begin position="1"/>
        <end position="17"/>
    </location>
</feature>
<dbReference type="InterPro" id="IPR001212">
    <property type="entry name" value="Somatomedin_B_dom"/>
</dbReference>
<dbReference type="GO" id="GO:0005525">
    <property type="term" value="F:GTP binding"/>
    <property type="evidence" value="ECO:0007669"/>
    <property type="project" value="InterPro"/>
</dbReference>
<dbReference type="Pfam" id="PF09412">
    <property type="entry name" value="XendoU"/>
    <property type="match status" value="1"/>
</dbReference>
<dbReference type="CTD" id="20248324"/>
<dbReference type="InterPro" id="IPR018998">
    <property type="entry name" value="EndoU_C"/>
</dbReference>
<dbReference type="Proteomes" id="UP000030746">
    <property type="component" value="Unassembled WGS sequence"/>
</dbReference>
<protein>
    <recommendedName>
        <fullName evidence="12">Uridylate-specific endoribonuclease</fullName>
        <ecNumber evidence="12">4.6.1.-</ecNumber>
    </recommendedName>
</protein>
<evidence type="ECO:0000313" key="16">
    <source>
        <dbReference type="Proteomes" id="UP000030746"/>
    </source>
</evidence>
<dbReference type="GO" id="GO:0004521">
    <property type="term" value="F:RNA endonuclease activity"/>
    <property type="evidence" value="ECO:0007669"/>
    <property type="project" value="UniProtKB-UniRule"/>
</dbReference>
<keyword evidence="11" id="KW-0456">Lyase</keyword>
<accession>V4B3M8</accession>
<dbReference type="PROSITE" id="PS50958">
    <property type="entry name" value="SMB_2"/>
    <property type="match status" value="2"/>
</dbReference>
<dbReference type="PANTHER" id="PTHR12439:SF42">
    <property type="entry name" value="ENDORIBONUCLEASE-RELATED"/>
    <property type="match status" value="1"/>
</dbReference>
<dbReference type="GeneID" id="20248324"/>
<evidence type="ECO:0000256" key="6">
    <source>
        <dbReference type="ARBA" id="ARBA00022759"/>
    </source>
</evidence>
<name>V4B3M8_LOTGI</name>
<dbReference type="CDD" id="cd21159">
    <property type="entry name" value="XendoU"/>
    <property type="match status" value="1"/>
</dbReference>
<keyword evidence="16" id="KW-1185">Reference proteome</keyword>
<evidence type="ECO:0000256" key="2">
    <source>
        <dbReference type="ARBA" id="ARBA00010168"/>
    </source>
</evidence>
<evidence type="ECO:0000256" key="11">
    <source>
        <dbReference type="ARBA" id="ARBA00023239"/>
    </source>
</evidence>
<dbReference type="HOGENOM" id="CLU_048034_0_0_1"/>
<evidence type="ECO:0000256" key="5">
    <source>
        <dbReference type="ARBA" id="ARBA00022723"/>
    </source>
</evidence>
<evidence type="ECO:0000256" key="12">
    <source>
        <dbReference type="RuleBase" id="RU367085"/>
    </source>
</evidence>
<evidence type="ECO:0000259" key="13">
    <source>
        <dbReference type="PROSITE" id="PS50958"/>
    </source>
</evidence>
<feature type="chain" id="PRO_5026372142" description="Uridylate-specific endoribonuclease" evidence="12">
    <location>
        <begin position="18"/>
        <end position="366"/>
    </location>
</feature>
<dbReference type="PANTHER" id="PTHR12439">
    <property type="entry name" value="PLACENTAL PROTEIN 11-RELATED"/>
    <property type="match status" value="1"/>
</dbReference>
<feature type="domain" description="EndoU" evidence="14">
    <location>
        <begin position="102"/>
        <end position="366"/>
    </location>
</feature>
<evidence type="ECO:0000313" key="15">
    <source>
        <dbReference type="EMBL" id="ESP01981.1"/>
    </source>
</evidence>
<evidence type="ECO:0000256" key="4">
    <source>
        <dbReference type="ARBA" id="ARBA00022722"/>
    </source>
</evidence>